<dbReference type="InterPro" id="IPR001486">
    <property type="entry name" value="Hemoglobin_trunc"/>
</dbReference>
<evidence type="ECO:0000256" key="2">
    <source>
        <dbReference type="ARBA" id="ARBA00022617"/>
    </source>
</evidence>
<dbReference type="SUPFAM" id="SSF46458">
    <property type="entry name" value="Globin-like"/>
    <property type="match status" value="1"/>
</dbReference>
<gene>
    <name evidence="6" type="ORF">AF332_17440</name>
</gene>
<dbReference type="GO" id="GO:0020037">
    <property type="term" value="F:heme binding"/>
    <property type="evidence" value="ECO:0007669"/>
    <property type="project" value="InterPro"/>
</dbReference>
<comment type="caution">
    <text evidence="6">The sequence shown here is derived from an EMBL/GenBank/DDBJ whole genome shotgun (WGS) entry which is preliminary data.</text>
</comment>
<dbReference type="Pfam" id="PF01152">
    <property type="entry name" value="Bac_globin"/>
    <property type="match status" value="1"/>
</dbReference>
<sequence length="135" mass="15521">MYSKQVILVQDFKTLFEEVGGSETIEKLVEAFYPRVYADPLLSPLFEGAIEEIKRKQRMFLTQFLGGPPLYSQEFGPPAMKQRHIPFEITPQRAQRWLACMKEAFKETGLDQNPASALFYDRLMQVAAIMVNSPE</sequence>
<dbReference type="Proteomes" id="UP000037109">
    <property type="component" value="Unassembled WGS sequence"/>
</dbReference>
<keyword evidence="4" id="KW-0408">Iron</keyword>
<dbReference type="GO" id="GO:0019825">
    <property type="term" value="F:oxygen binding"/>
    <property type="evidence" value="ECO:0007669"/>
    <property type="project" value="InterPro"/>
</dbReference>
<dbReference type="EMBL" id="LGUF01000007">
    <property type="protein sequence ID" value="KON88415.1"/>
    <property type="molecule type" value="Genomic_DNA"/>
</dbReference>
<reference evidence="7" key="1">
    <citation type="submission" date="2015-07" db="EMBL/GenBank/DDBJ databases">
        <title>Fjat-10036 dsm4.</title>
        <authorList>
            <person name="Liu B."/>
            <person name="Wang J."/>
            <person name="Zhu Y."/>
            <person name="Liu G."/>
            <person name="Chen Q."/>
            <person name="Chen Z."/>
            <person name="Lan J."/>
            <person name="Che J."/>
            <person name="Ge C."/>
            <person name="Shi H."/>
            <person name="Pan Z."/>
            <person name="Liu X."/>
        </authorList>
    </citation>
    <scope>NUCLEOTIDE SEQUENCE [LARGE SCALE GENOMIC DNA]</scope>
    <source>
        <strain evidence="7">DSM 4</strain>
    </source>
</reference>
<evidence type="ECO:0000256" key="4">
    <source>
        <dbReference type="ARBA" id="ARBA00023004"/>
    </source>
</evidence>
<evidence type="ECO:0000313" key="6">
    <source>
        <dbReference type="EMBL" id="KON88415.1"/>
    </source>
</evidence>
<evidence type="ECO:0000256" key="3">
    <source>
        <dbReference type="ARBA" id="ARBA00022723"/>
    </source>
</evidence>
<accession>A0A0M0GER7</accession>
<dbReference type="PANTHER" id="PTHR47366">
    <property type="entry name" value="TWO-ON-TWO HEMOGLOBIN-3"/>
    <property type="match status" value="1"/>
</dbReference>
<evidence type="ECO:0000256" key="1">
    <source>
        <dbReference type="ARBA" id="ARBA00022448"/>
    </source>
</evidence>
<name>A0A0M0GER7_SPOGL</name>
<dbReference type="RefSeq" id="WP_053435792.1">
    <property type="nucleotide sequence ID" value="NZ_LGUF01000007.1"/>
</dbReference>
<comment type="similarity">
    <text evidence="5">Belongs to the truncated hemoglobin family. Group II subfamily.</text>
</comment>
<dbReference type="Gene3D" id="1.10.490.10">
    <property type="entry name" value="Globins"/>
    <property type="match status" value="1"/>
</dbReference>
<dbReference type="InterPro" id="IPR044203">
    <property type="entry name" value="GlbO/GLB3-like"/>
</dbReference>
<dbReference type="GO" id="GO:0046872">
    <property type="term" value="F:metal ion binding"/>
    <property type="evidence" value="ECO:0007669"/>
    <property type="project" value="UniProtKB-KW"/>
</dbReference>
<dbReference type="STRING" id="1459.AF332_17440"/>
<evidence type="ECO:0000313" key="7">
    <source>
        <dbReference type="Proteomes" id="UP000037109"/>
    </source>
</evidence>
<dbReference type="OrthoDB" id="9790913at2"/>
<keyword evidence="3" id="KW-0479">Metal-binding</keyword>
<keyword evidence="1" id="KW-0813">Transport</keyword>
<dbReference type="InterPro" id="IPR012292">
    <property type="entry name" value="Globin/Proto"/>
</dbReference>
<keyword evidence="2" id="KW-0349">Heme</keyword>
<keyword evidence="7" id="KW-1185">Reference proteome</keyword>
<dbReference type="AlphaFoldDB" id="A0A0M0GER7"/>
<dbReference type="InterPro" id="IPR009050">
    <property type="entry name" value="Globin-like_sf"/>
</dbReference>
<dbReference type="PANTHER" id="PTHR47366:SF1">
    <property type="entry name" value="TWO-ON-TWO HEMOGLOBIN-3"/>
    <property type="match status" value="1"/>
</dbReference>
<dbReference type="GO" id="GO:0005344">
    <property type="term" value="F:oxygen carrier activity"/>
    <property type="evidence" value="ECO:0007669"/>
    <property type="project" value="InterPro"/>
</dbReference>
<organism evidence="6 7">
    <name type="scientific">Sporosarcina globispora</name>
    <name type="common">Bacillus globisporus</name>
    <dbReference type="NCBI Taxonomy" id="1459"/>
    <lineage>
        <taxon>Bacteria</taxon>
        <taxon>Bacillati</taxon>
        <taxon>Bacillota</taxon>
        <taxon>Bacilli</taxon>
        <taxon>Bacillales</taxon>
        <taxon>Caryophanaceae</taxon>
        <taxon>Sporosarcina</taxon>
    </lineage>
</organism>
<evidence type="ECO:0000256" key="5">
    <source>
        <dbReference type="ARBA" id="ARBA00034496"/>
    </source>
</evidence>
<proteinExistence type="inferred from homology"/>
<dbReference type="PATRIC" id="fig|1459.3.peg.3820"/>
<protein>
    <submittedName>
        <fullName evidence="6">Globin</fullName>
    </submittedName>
</protein>